<name>A0A2H6K9C3_9APIC</name>
<dbReference type="VEuPathDB" id="PiroplasmaDB:BOVATA_010890"/>
<sequence length="346" mass="38602">MARYQAEAQRPEKDARTEEEAAKTTPTGHCNHSKLCALLCAVTKPLRGLFVDHEHEEENVSAGKRDKKRRSERNVFSRRFITWACVFGSLILSLFIAGSLKIFGLLPAPKLPGFTYLNVSNISQLKDAMAQSGPRLVYCSNVKLTPEQNRVASLAVKAVPSWINKFAMDCSAVLPSGKTGYQRFEVDPATTVMFVQAHGKKALAITNYLIGNPQYFLQTVVNTAAHTVRRVDNADNFNTRLGTRANRVLLVVTDDRKFGVYSEEHTTALSRIIDINRLYGYSTLIVNTTIFDLAFDEDDDVPLGDGFGMYCLIPYEESFLLGYYVGAPFGKAMEPFMRLCATVSQR</sequence>
<keyword evidence="4" id="KW-1185">Reference proteome</keyword>
<reference evidence="3 4" key="1">
    <citation type="journal article" date="2017" name="BMC Genomics">
        <title>Whole-genome assembly of Babesia ovata and comparative genomics between closely related pathogens.</title>
        <authorList>
            <person name="Yamagishi J."/>
            <person name="Asada M."/>
            <person name="Hakimi H."/>
            <person name="Tanaka T.Q."/>
            <person name="Sugimoto C."/>
            <person name="Kawazu S."/>
        </authorList>
    </citation>
    <scope>NUCLEOTIDE SEQUENCE [LARGE SCALE GENOMIC DNA]</scope>
    <source>
        <strain evidence="3 4">Miyake</strain>
    </source>
</reference>
<feature type="compositionally biased region" description="Basic and acidic residues" evidence="1">
    <location>
        <begin position="9"/>
        <end position="22"/>
    </location>
</feature>
<dbReference type="Proteomes" id="UP000236319">
    <property type="component" value="Unassembled WGS sequence"/>
</dbReference>
<dbReference type="RefSeq" id="XP_028865839.1">
    <property type="nucleotide sequence ID" value="XM_029010006.1"/>
</dbReference>
<dbReference type="EMBL" id="BDSA01000001">
    <property type="protein sequence ID" value="GBE59596.1"/>
    <property type="molecule type" value="Genomic_DNA"/>
</dbReference>
<accession>A0A2H6K9C3</accession>
<evidence type="ECO:0000256" key="1">
    <source>
        <dbReference type="SAM" id="MobiDB-lite"/>
    </source>
</evidence>
<keyword evidence="2" id="KW-0812">Transmembrane</keyword>
<feature type="region of interest" description="Disordered" evidence="1">
    <location>
        <begin position="1"/>
        <end position="29"/>
    </location>
</feature>
<keyword evidence="2" id="KW-0472">Membrane</keyword>
<organism evidence="3 4">
    <name type="scientific">Babesia ovata</name>
    <dbReference type="NCBI Taxonomy" id="189622"/>
    <lineage>
        <taxon>Eukaryota</taxon>
        <taxon>Sar</taxon>
        <taxon>Alveolata</taxon>
        <taxon>Apicomplexa</taxon>
        <taxon>Aconoidasida</taxon>
        <taxon>Piroplasmida</taxon>
        <taxon>Babesiidae</taxon>
        <taxon>Babesia</taxon>
    </lineage>
</organism>
<proteinExistence type="predicted"/>
<evidence type="ECO:0000256" key="2">
    <source>
        <dbReference type="SAM" id="Phobius"/>
    </source>
</evidence>
<evidence type="ECO:0000313" key="3">
    <source>
        <dbReference type="EMBL" id="GBE59596.1"/>
    </source>
</evidence>
<protein>
    <submittedName>
        <fullName evidence="3">Pb-reticulocyte binding protein, putative</fullName>
    </submittedName>
</protein>
<dbReference type="GeneID" id="39873366"/>
<gene>
    <name evidence="3" type="ORF">BOVATA_010890</name>
</gene>
<feature type="transmembrane region" description="Helical" evidence="2">
    <location>
        <begin position="80"/>
        <end position="100"/>
    </location>
</feature>
<keyword evidence="2" id="KW-1133">Transmembrane helix</keyword>
<dbReference type="OrthoDB" id="365951at2759"/>
<evidence type="ECO:0000313" key="4">
    <source>
        <dbReference type="Proteomes" id="UP000236319"/>
    </source>
</evidence>
<dbReference type="AlphaFoldDB" id="A0A2H6K9C3"/>
<comment type="caution">
    <text evidence="3">The sequence shown here is derived from an EMBL/GenBank/DDBJ whole genome shotgun (WGS) entry which is preliminary data.</text>
</comment>